<dbReference type="PROSITE" id="PS51314">
    <property type="entry name" value="VPS37_C"/>
    <property type="match status" value="1"/>
</dbReference>
<proteinExistence type="inferred from homology"/>
<dbReference type="Bgee" id="ENSELUG00000022398">
    <property type="expression patterns" value="Expressed in brain"/>
</dbReference>
<sequence>KLLRSFTQLGVFQGLQWAKETMLVSNSRLAETSLSHKPELRNGKRWLAKKYQELDELTNIIKVKQNKLVLQEENSLHMVQCLLLNKLSRSEEECEDLTLLFSDGIISLDQFVETFQRSRKVYHVQLVQSQKIQEFMKPKYKPEKPSKNPISRDPPSVDMHLGPPPKPSHVFYGLHPAIILPTFYACFSTVPIHGPYLPPLSDHTINRAHLRRSVTPSFETVQHVGLAARTRTCYQVASQTHTPAAPAPRQHTAKTSLAGPTARLSKIVQNVKHFE</sequence>
<dbReference type="GO" id="GO:0043162">
    <property type="term" value="P:ubiquitin-dependent protein catabolic process via the multivesicular body sorting pathway"/>
    <property type="evidence" value="ECO:0007669"/>
    <property type="project" value="TreeGrafter"/>
</dbReference>
<reference evidence="11" key="2">
    <citation type="submission" date="2020-02" db="EMBL/GenBank/DDBJ databases">
        <title>Esox lucius (northern pike) genome, fEsoLuc1, primary haplotype.</title>
        <authorList>
            <person name="Myers G."/>
            <person name="Karagic N."/>
            <person name="Meyer A."/>
            <person name="Pippel M."/>
            <person name="Reichard M."/>
            <person name="Winkler S."/>
            <person name="Tracey A."/>
            <person name="Sims Y."/>
            <person name="Howe K."/>
            <person name="Rhie A."/>
            <person name="Formenti G."/>
            <person name="Durbin R."/>
            <person name="Fedrigo O."/>
            <person name="Jarvis E.D."/>
        </authorList>
    </citation>
    <scope>NUCLEOTIDE SEQUENCE [LARGE SCALE GENOMIC DNA]</scope>
</reference>
<comment type="function">
    <text evidence="6">Component of the ESCRT-I complex, a regulator of vesicular trafficking process. Required for the sorting of endocytic ubiquitinated cargos into multivesicular bodies. May be involved in cell growth and differentiation.</text>
</comment>
<keyword evidence="3 7" id="KW-0813">Transport</keyword>
<dbReference type="Proteomes" id="UP000265140">
    <property type="component" value="Chromosome 1"/>
</dbReference>
<comment type="similarity">
    <text evidence="2">Belongs to the VPS37 family.</text>
</comment>
<accession>A0A3P8Z500</accession>
<dbReference type="InParanoid" id="A0A3P8Z500"/>
<dbReference type="STRING" id="8010.ENSELUP00000023558"/>
<dbReference type="InterPro" id="IPR029012">
    <property type="entry name" value="Helix_hairpin_bin_sf"/>
</dbReference>
<feature type="domain" description="VPS37 C-terminal" evidence="10">
    <location>
        <begin position="44"/>
        <end position="146"/>
    </location>
</feature>
<keyword evidence="4" id="KW-0967">Endosome</keyword>
<dbReference type="GO" id="GO:0000813">
    <property type="term" value="C:ESCRT I complex"/>
    <property type="evidence" value="ECO:0007669"/>
    <property type="project" value="TreeGrafter"/>
</dbReference>
<dbReference type="AlphaFoldDB" id="A0A3P8Z500"/>
<evidence type="ECO:0000256" key="4">
    <source>
        <dbReference type="ARBA" id="ARBA00022753"/>
    </source>
</evidence>
<evidence type="ECO:0000256" key="6">
    <source>
        <dbReference type="ARBA" id="ARBA00025010"/>
    </source>
</evidence>
<evidence type="ECO:0000313" key="11">
    <source>
        <dbReference type="Ensembl" id="ENSELUP00000023558.3"/>
    </source>
</evidence>
<dbReference type="GO" id="GO:0006612">
    <property type="term" value="P:protein targeting to membrane"/>
    <property type="evidence" value="ECO:0007669"/>
    <property type="project" value="TreeGrafter"/>
</dbReference>
<evidence type="ECO:0000256" key="2">
    <source>
        <dbReference type="ARBA" id="ARBA00007617"/>
    </source>
</evidence>
<evidence type="ECO:0000256" key="9">
    <source>
        <dbReference type="SAM" id="MobiDB-lite"/>
    </source>
</evidence>
<reference evidence="12" key="1">
    <citation type="journal article" date="2014" name="PLoS ONE">
        <title>The genome and linkage map of the northern pike (Esox lucius): conserved synteny revealed between the salmonid sister group and the Neoteleostei.</title>
        <authorList>
            <person name="Rondeau E.B."/>
            <person name="Minkley D.R."/>
            <person name="Leong J.S."/>
            <person name="Messmer A.M."/>
            <person name="Jantzen J.R."/>
            <person name="von Schalburg K.R."/>
            <person name="Lemon C."/>
            <person name="Bird N.H."/>
            <person name="Koop B.F."/>
        </authorList>
    </citation>
    <scope>NUCLEOTIDE SEQUENCE</scope>
</reference>
<comment type="subcellular location">
    <subcellularLocation>
        <location evidence="1">Late endosome membrane</location>
        <topology evidence="1">Peripheral membrane protein</topology>
    </subcellularLocation>
</comment>
<evidence type="ECO:0000256" key="1">
    <source>
        <dbReference type="ARBA" id="ARBA00004633"/>
    </source>
</evidence>
<dbReference type="InterPro" id="IPR009851">
    <property type="entry name" value="Mod_r"/>
</dbReference>
<reference evidence="11" key="4">
    <citation type="submission" date="2025-09" db="UniProtKB">
        <authorList>
            <consortium name="Ensembl"/>
        </authorList>
    </citation>
    <scope>IDENTIFICATION</scope>
</reference>
<evidence type="ECO:0000259" key="10">
    <source>
        <dbReference type="PROSITE" id="PS51314"/>
    </source>
</evidence>
<feature type="coiled-coil region" evidence="8">
    <location>
        <begin position="47"/>
        <end position="74"/>
    </location>
</feature>
<evidence type="ECO:0000256" key="5">
    <source>
        <dbReference type="ARBA" id="ARBA00022927"/>
    </source>
</evidence>
<dbReference type="GeneTree" id="ENSGT01000000215988"/>
<organism evidence="11 12">
    <name type="scientific">Esox lucius</name>
    <name type="common">Northern pike</name>
    <dbReference type="NCBI Taxonomy" id="8010"/>
    <lineage>
        <taxon>Eukaryota</taxon>
        <taxon>Metazoa</taxon>
        <taxon>Chordata</taxon>
        <taxon>Craniata</taxon>
        <taxon>Vertebrata</taxon>
        <taxon>Euteleostomi</taxon>
        <taxon>Actinopterygii</taxon>
        <taxon>Neopterygii</taxon>
        <taxon>Teleostei</taxon>
        <taxon>Protacanthopterygii</taxon>
        <taxon>Esociformes</taxon>
        <taxon>Esocidae</taxon>
        <taxon>Esox</taxon>
    </lineage>
</organism>
<evidence type="ECO:0000313" key="12">
    <source>
        <dbReference type="Proteomes" id="UP000265140"/>
    </source>
</evidence>
<dbReference type="GO" id="GO:0006623">
    <property type="term" value="P:protein targeting to vacuole"/>
    <property type="evidence" value="ECO:0007669"/>
    <property type="project" value="TreeGrafter"/>
</dbReference>
<feature type="region of interest" description="Disordered" evidence="9">
    <location>
        <begin position="139"/>
        <end position="162"/>
    </location>
</feature>
<evidence type="ECO:0000256" key="8">
    <source>
        <dbReference type="SAM" id="Coils"/>
    </source>
</evidence>
<dbReference type="Pfam" id="PF07200">
    <property type="entry name" value="Mod_r"/>
    <property type="match status" value="1"/>
</dbReference>
<evidence type="ECO:0000256" key="3">
    <source>
        <dbReference type="ARBA" id="ARBA00022448"/>
    </source>
</evidence>
<dbReference type="GO" id="GO:0031902">
    <property type="term" value="C:late endosome membrane"/>
    <property type="evidence" value="ECO:0007669"/>
    <property type="project" value="UniProtKB-SubCell"/>
</dbReference>
<dbReference type="Ensembl" id="ENSELUT00000034768.3">
    <property type="protein sequence ID" value="ENSELUP00000023558.3"/>
    <property type="gene ID" value="ENSELUG00000022398.3"/>
</dbReference>
<evidence type="ECO:0000256" key="7">
    <source>
        <dbReference type="PROSITE-ProRule" id="PRU00646"/>
    </source>
</evidence>
<reference evidence="11" key="3">
    <citation type="submission" date="2025-08" db="UniProtKB">
        <authorList>
            <consortium name="Ensembl"/>
        </authorList>
    </citation>
    <scope>IDENTIFICATION</scope>
</reference>
<dbReference type="PANTHER" id="PTHR13678:SF24">
    <property type="entry name" value="SI:CH211-284F22.3"/>
    <property type="match status" value="1"/>
</dbReference>
<keyword evidence="5 7" id="KW-0653">Protein transport</keyword>
<keyword evidence="8" id="KW-0175">Coiled coil</keyword>
<protein>
    <recommendedName>
        <fullName evidence="10">VPS37 C-terminal domain-containing protein</fullName>
    </recommendedName>
</protein>
<dbReference type="PANTHER" id="PTHR13678">
    <property type="entry name" value="VACUOLAR PROTEIN SORTING-ASSOCIATED PROTEIN 37"/>
    <property type="match status" value="1"/>
</dbReference>
<dbReference type="Gene3D" id="1.10.287.660">
    <property type="entry name" value="Helix hairpin bin"/>
    <property type="match status" value="1"/>
</dbReference>
<keyword evidence="12" id="KW-1185">Reference proteome</keyword>
<name>A0A3P8Z500_ESOLU</name>
<dbReference type="OMA" id="NICHVFY"/>